<dbReference type="InterPro" id="IPR005299">
    <property type="entry name" value="MeTrfase_7"/>
</dbReference>
<evidence type="ECO:0000256" key="6">
    <source>
        <dbReference type="SAM" id="MobiDB-lite"/>
    </source>
</evidence>
<evidence type="ECO:0000313" key="7">
    <source>
        <dbReference type="EMBL" id="CAK9183844.1"/>
    </source>
</evidence>
<dbReference type="Proteomes" id="UP001642360">
    <property type="component" value="Unassembled WGS sequence"/>
</dbReference>
<keyword evidence="5" id="KW-0460">Magnesium</keyword>
<keyword evidence="2" id="KW-0489">Methyltransferase</keyword>
<dbReference type="PANTHER" id="PTHR31009">
    <property type="entry name" value="S-ADENOSYL-L-METHIONINE:CARBOXYL METHYLTRANSFERASE FAMILY PROTEIN"/>
    <property type="match status" value="1"/>
</dbReference>
<dbReference type="GO" id="GO:0046872">
    <property type="term" value="F:metal ion binding"/>
    <property type="evidence" value="ECO:0007669"/>
    <property type="project" value="UniProtKB-KW"/>
</dbReference>
<evidence type="ECO:0000256" key="5">
    <source>
        <dbReference type="ARBA" id="ARBA00022842"/>
    </source>
</evidence>
<keyword evidence="4" id="KW-0479">Metal-binding</keyword>
<reference evidence="7 8" key="1">
    <citation type="submission" date="2024-02" db="EMBL/GenBank/DDBJ databases">
        <authorList>
            <person name="Vignale AGUSTIN F."/>
            <person name="Sosa J E."/>
            <person name="Modenutti C."/>
        </authorList>
    </citation>
    <scope>NUCLEOTIDE SEQUENCE [LARGE SCALE GENOMIC DNA]</scope>
</reference>
<name>A0ABC8USV7_9AQUA</name>
<dbReference type="GO" id="GO:0032259">
    <property type="term" value="P:methylation"/>
    <property type="evidence" value="ECO:0007669"/>
    <property type="project" value="UniProtKB-KW"/>
</dbReference>
<dbReference type="InterPro" id="IPR029063">
    <property type="entry name" value="SAM-dependent_MTases_sf"/>
</dbReference>
<comment type="similarity">
    <text evidence="1">Belongs to the methyltransferase superfamily. Type-7 methyltransferase family.</text>
</comment>
<dbReference type="Pfam" id="PF03492">
    <property type="entry name" value="Methyltransf_7"/>
    <property type="match status" value="2"/>
</dbReference>
<evidence type="ECO:0000256" key="3">
    <source>
        <dbReference type="ARBA" id="ARBA00022679"/>
    </source>
</evidence>
<dbReference type="GO" id="GO:0008168">
    <property type="term" value="F:methyltransferase activity"/>
    <property type="evidence" value="ECO:0007669"/>
    <property type="project" value="UniProtKB-KW"/>
</dbReference>
<evidence type="ECO:0000313" key="8">
    <source>
        <dbReference type="Proteomes" id="UP001642360"/>
    </source>
</evidence>
<dbReference type="AlphaFoldDB" id="A0ABC8USV7"/>
<sequence>MVVKSVLHMNAGIKGDTSYGNNSRLLSTHNNSSQPSEIQISSNDLPENDFNSVFKSLPPFYNKLKREKGEDDDQLAPCFVSGVPGSFNRRFFPIESAICSFLLQSSLALSGLENNKGNIYNAKTSPLDVFEAYSKQFQRDFSRSIVDPTWDDCCFVWELLTKSPLDMVPEGLVQEEDIDSFNMPFYTPYKDEVKDIIEGEGSFTLDKLEVFEDKHKTFGNDNIGRIVAKSIRAVVVPMFSSHFGDSIIDNLFERFGECVDEELDVEKAKYFDIVIALEKR</sequence>
<comment type="caution">
    <text evidence="7">The sequence shown here is derived from an EMBL/GenBank/DDBJ whole genome shotgun (WGS) entry which is preliminary data.</text>
</comment>
<keyword evidence="3" id="KW-0808">Transferase</keyword>
<dbReference type="InterPro" id="IPR042086">
    <property type="entry name" value="MeTrfase_capping"/>
</dbReference>
<feature type="region of interest" description="Disordered" evidence="6">
    <location>
        <begin position="20"/>
        <end position="42"/>
    </location>
</feature>
<evidence type="ECO:0000256" key="4">
    <source>
        <dbReference type="ARBA" id="ARBA00022723"/>
    </source>
</evidence>
<organism evidence="7 8">
    <name type="scientific">Ilex paraguariensis</name>
    <name type="common">yerba mate</name>
    <dbReference type="NCBI Taxonomy" id="185542"/>
    <lineage>
        <taxon>Eukaryota</taxon>
        <taxon>Viridiplantae</taxon>
        <taxon>Streptophyta</taxon>
        <taxon>Embryophyta</taxon>
        <taxon>Tracheophyta</taxon>
        <taxon>Spermatophyta</taxon>
        <taxon>Magnoliopsida</taxon>
        <taxon>eudicotyledons</taxon>
        <taxon>Gunneridae</taxon>
        <taxon>Pentapetalae</taxon>
        <taxon>asterids</taxon>
        <taxon>campanulids</taxon>
        <taxon>Aquifoliales</taxon>
        <taxon>Aquifoliaceae</taxon>
        <taxon>Ilex</taxon>
    </lineage>
</organism>
<evidence type="ECO:0000256" key="2">
    <source>
        <dbReference type="ARBA" id="ARBA00022603"/>
    </source>
</evidence>
<dbReference type="Gene3D" id="3.40.50.150">
    <property type="entry name" value="Vaccinia Virus protein VP39"/>
    <property type="match status" value="1"/>
</dbReference>
<proteinExistence type="inferred from homology"/>
<protein>
    <recommendedName>
        <fullName evidence="9">SAM dependent carboxyl methyltransferase</fullName>
    </recommendedName>
</protein>
<accession>A0ABC8USV7</accession>
<evidence type="ECO:0008006" key="9">
    <source>
        <dbReference type="Google" id="ProtNLM"/>
    </source>
</evidence>
<dbReference type="Gene3D" id="1.10.1200.270">
    <property type="entry name" value="Methyltransferase, alpha-helical capping domain"/>
    <property type="match status" value="1"/>
</dbReference>
<dbReference type="EMBL" id="CAUOFW020008772">
    <property type="protein sequence ID" value="CAK9183844.1"/>
    <property type="molecule type" value="Genomic_DNA"/>
</dbReference>
<keyword evidence="8" id="KW-1185">Reference proteome</keyword>
<dbReference type="SUPFAM" id="SSF53335">
    <property type="entry name" value="S-adenosyl-L-methionine-dependent methyltransferases"/>
    <property type="match status" value="1"/>
</dbReference>
<evidence type="ECO:0000256" key="1">
    <source>
        <dbReference type="ARBA" id="ARBA00007967"/>
    </source>
</evidence>
<gene>
    <name evidence="7" type="ORF">ILEXP_LOCUS54137</name>
</gene>